<dbReference type="PANTHER" id="PTHR33825:SF4">
    <property type="entry name" value="OS05G0137600 PROTEIN"/>
    <property type="match status" value="1"/>
</dbReference>
<evidence type="ECO:0000256" key="1">
    <source>
        <dbReference type="SAM" id="Phobius"/>
    </source>
</evidence>
<name>A0A835KPJ9_9POAL</name>
<proteinExistence type="predicted"/>
<dbReference type="Proteomes" id="UP000636709">
    <property type="component" value="Unassembled WGS sequence"/>
</dbReference>
<dbReference type="AlphaFoldDB" id="A0A835KPJ9"/>
<accession>A0A835KPJ9</accession>
<keyword evidence="1" id="KW-0472">Membrane</keyword>
<keyword evidence="1" id="KW-0812">Transmembrane</keyword>
<feature type="transmembrane region" description="Helical" evidence="1">
    <location>
        <begin position="77"/>
        <end position="100"/>
    </location>
</feature>
<dbReference type="OrthoDB" id="682251at2759"/>
<comment type="caution">
    <text evidence="2">The sequence shown here is derived from an EMBL/GenBank/DDBJ whole genome shotgun (WGS) entry which is preliminary data.</text>
</comment>
<dbReference type="EMBL" id="JACEFO010000618">
    <property type="protein sequence ID" value="KAF8762689.1"/>
    <property type="molecule type" value="Genomic_DNA"/>
</dbReference>
<keyword evidence="1" id="KW-1133">Transmembrane helix</keyword>
<evidence type="ECO:0000313" key="3">
    <source>
        <dbReference type="Proteomes" id="UP000636709"/>
    </source>
</evidence>
<protein>
    <submittedName>
        <fullName evidence="2">Uncharacterized protein</fullName>
    </submittedName>
</protein>
<dbReference type="PANTHER" id="PTHR33825">
    <property type="entry name" value="CHITINASE-LIKE PROTEIN"/>
    <property type="match status" value="1"/>
</dbReference>
<keyword evidence="3" id="KW-1185">Reference proteome</keyword>
<evidence type="ECO:0000313" key="2">
    <source>
        <dbReference type="EMBL" id="KAF8762689.1"/>
    </source>
</evidence>
<gene>
    <name evidence="2" type="ORF">HU200_009218</name>
</gene>
<organism evidence="2 3">
    <name type="scientific">Digitaria exilis</name>
    <dbReference type="NCBI Taxonomy" id="1010633"/>
    <lineage>
        <taxon>Eukaryota</taxon>
        <taxon>Viridiplantae</taxon>
        <taxon>Streptophyta</taxon>
        <taxon>Embryophyta</taxon>
        <taxon>Tracheophyta</taxon>
        <taxon>Spermatophyta</taxon>
        <taxon>Magnoliopsida</taxon>
        <taxon>Liliopsida</taxon>
        <taxon>Poales</taxon>
        <taxon>Poaceae</taxon>
        <taxon>PACMAD clade</taxon>
        <taxon>Panicoideae</taxon>
        <taxon>Panicodae</taxon>
        <taxon>Paniceae</taxon>
        <taxon>Anthephorinae</taxon>
        <taxon>Digitaria</taxon>
    </lineage>
</organism>
<reference evidence="2" key="1">
    <citation type="submission" date="2020-07" db="EMBL/GenBank/DDBJ databases">
        <title>Genome sequence and genetic diversity analysis of an under-domesticated orphan crop, white fonio (Digitaria exilis).</title>
        <authorList>
            <person name="Bennetzen J.L."/>
            <person name="Chen S."/>
            <person name="Ma X."/>
            <person name="Wang X."/>
            <person name="Yssel A.E.J."/>
            <person name="Chaluvadi S.R."/>
            <person name="Johnson M."/>
            <person name="Gangashetty P."/>
            <person name="Hamidou F."/>
            <person name="Sanogo M.D."/>
            <person name="Zwaenepoel A."/>
            <person name="Wallace J."/>
            <person name="Van De Peer Y."/>
            <person name="Van Deynze A."/>
        </authorList>
    </citation>
    <scope>NUCLEOTIDE SEQUENCE</scope>
    <source>
        <tissue evidence="2">Leaves</tissue>
    </source>
</reference>
<sequence length="172" mass="18575">MSSPPPALASSTAAQQLAAWRPLRRSLIPRPACVSRSSSILARGASARYSLRPRLVAAQSHPPPPLPAVRRDAETGLALLLVVIAAVMSCFLSVTILSFSARRGLRKFEMAANKLVKVVAEEAPGTLSSLKLSFLEISDLTSQLKNLRKRITISRFGKEASTKVSSWTGWPK</sequence>